<dbReference type="Proteomes" id="UP000805649">
    <property type="component" value="Unassembled WGS sequence"/>
</dbReference>
<proteinExistence type="predicted"/>
<sequence>MSHEHFQERLDLVKAIIVGFDLEPTDILPVDYDENSPFQYNNFIYKITLANSATARNFANGGPYTIPPPAGGVSTFIMRLSNPKAEGIVQDNRIENEVAAIHLARQGLLAFRPEVAFLIPAVYAWRSHKSAKGGFGWTLMEFKEGIPLDRKFRDLPDEDKKNILEQIADVFSGIQRAPLPDSIQSHGGLTIDDAGKIVGGEMTTLKGGPWASYLDFWKSKLAYQLEDSGESPVLEGWKPNGVEERISRFISSGLDQYFASTGLDTAKRVLIHGDLTTNNIQYQPETNKLTGILDFDFAYVSHPCHEFFASLGDIGGNTGGGTGRDPDLSGGRLGKAMITGNFDIPDLPEEATGQLRTAKAWDDALAARGTMRPSDIPQMPALDQLRKLEGLLCPFALLHPMVLRGQTPEQITEMRKAAEKDLTDCLESFGY</sequence>
<comment type="caution">
    <text evidence="1">The sequence shown here is derived from an EMBL/GenBank/DDBJ whole genome shotgun (WGS) entry which is preliminary data.</text>
</comment>
<protein>
    <submittedName>
        <fullName evidence="1">Phosphotransferase enzyme family protein</fullName>
    </submittedName>
</protein>
<accession>A0ACC3YNA1</accession>
<organism evidence="1 2">
    <name type="scientific">Colletotrichum truncatum</name>
    <name type="common">Anthracnose fungus</name>
    <name type="synonym">Colletotrichum capsici</name>
    <dbReference type="NCBI Taxonomy" id="5467"/>
    <lineage>
        <taxon>Eukaryota</taxon>
        <taxon>Fungi</taxon>
        <taxon>Dikarya</taxon>
        <taxon>Ascomycota</taxon>
        <taxon>Pezizomycotina</taxon>
        <taxon>Sordariomycetes</taxon>
        <taxon>Hypocreomycetidae</taxon>
        <taxon>Glomerellales</taxon>
        <taxon>Glomerellaceae</taxon>
        <taxon>Colletotrichum</taxon>
        <taxon>Colletotrichum truncatum species complex</taxon>
    </lineage>
</organism>
<evidence type="ECO:0000313" key="2">
    <source>
        <dbReference type="Proteomes" id="UP000805649"/>
    </source>
</evidence>
<evidence type="ECO:0000313" key="1">
    <source>
        <dbReference type="EMBL" id="KAL0933356.1"/>
    </source>
</evidence>
<name>A0ACC3YNA1_COLTU</name>
<gene>
    <name evidence="1" type="ORF">CTRU02_212319</name>
</gene>
<dbReference type="EMBL" id="VUJX02000008">
    <property type="protein sequence ID" value="KAL0933356.1"/>
    <property type="molecule type" value="Genomic_DNA"/>
</dbReference>
<keyword evidence="2" id="KW-1185">Reference proteome</keyword>
<reference evidence="1 2" key="1">
    <citation type="journal article" date="2020" name="Phytopathology">
        <title>Genome Sequence Resources of Colletotrichum truncatum, C. plurivorum, C. musicola, and C. sojae: Four Species Pathogenic to Soybean (Glycine max).</title>
        <authorList>
            <person name="Rogerio F."/>
            <person name="Boufleur T.R."/>
            <person name="Ciampi-Guillardi M."/>
            <person name="Sukno S.A."/>
            <person name="Thon M.R."/>
            <person name="Massola Junior N.S."/>
            <person name="Baroncelli R."/>
        </authorList>
    </citation>
    <scope>NUCLEOTIDE SEQUENCE [LARGE SCALE GENOMIC DNA]</scope>
    <source>
        <strain evidence="1 2">CMES1059</strain>
    </source>
</reference>